<keyword evidence="1" id="KW-0812">Transmembrane</keyword>
<feature type="transmembrane region" description="Helical" evidence="1">
    <location>
        <begin position="5"/>
        <end position="25"/>
    </location>
</feature>
<feature type="transmembrane region" description="Helical" evidence="1">
    <location>
        <begin position="31"/>
        <end position="51"/>
    </location>
</feature>
<accession>A0A2P2PD18</accession>
<dbReference type="AlphaFoldDB" id="A0A2P2PD18"/>
<keyword evidence="1" id="KW-1133">Transmembrane helix</keyword>
<dbReference type="EMBL" id="GGEC01072164">
    <property type="protein sequence ID" value="MBX52648.1"/>
    <property type="molecule type" value="Transcribed_RNA"/>
</dbReference>
<name>A0A2P2PD18_RHIMU</name>
<keyword evidence="1" id="KW-0472">Membrane</keyword>
<reference evidence="2" key="1">
    <citation type="submission" date="2018-02" db="EMBL/GenBank/DDBJ databases">
        <title>Rhizophora mucronata_Transcriptome.</title>
        <authorList>
            <person name="Meera S.P."/>
            <person name="Sreeshan A."/>
            <person name="Augustine A."/>
        </authorList>
    </citation>
    <scope>NUCLEOTIDE SEQUENCE</scope>
    <source>
        <tissue evidence="2">Leaf</tissue>
    </source>
</reference>
<sequence length="53" mass="6083">MLRNLVLNGIVSLSVYFCNILRQIFDSTVVPRLLELMAISLCGYVSYTFLLNR</sequence>
<organism evidence="2">
    <name type="scientific">Rhizophora mucronata</name>
    <name type="common">Asiatic mangrove</name>
    <dbReference type="NCBI Taxonomy" id="61149"/>
    <lineage>
        <taxon>Eukaryota</taxon>
        <taxon>Viridiplantae</taxon>
        <taxon>Streptophyta</taxon>
        <taxon>Embryophyta</taxon>
        <taxon>Tracheophyta</taxon>
        <taxon>Spermatophyta</taxon>
        <taxon>Magnoliopsida</taxon>
        <taxon>eudicotyledons</taxon>
        <taxon>Gunneridae</taxon>
        <taxon>Pentapetalae</taxon>
        <taxon>rosids</taxon>
        <taxon>fabids</taxon>
        <taxon>Malpighiales</taxon>
        <taxon>Rhizophoraceae</taxon>
        <taxon>Rhizophora</taxon>
    </lineage>
</organism>
<evidence type="ECO:0000313" key="2">
    <source>
        <dbReference type="EMBL" id="MBX52648.1"/>
    </source>
</evidence>
<protein>
    <submittedName>
        <fullName evidence="2">Uncharacterized protein</fullName>
    </submittedName>
</protein>
<evidence type="ECO:0000256" key="1">
    <source>
        <dbReference type="SAM" id="Phobius"/>
    </source>
</evidence>
<proteinExistence type="predicted"/>